<keyword evidence="1" id="KW-0472">Membrane</keyword>
<evidence type="ECO:0008006" key="4">
    <source>
        <dbReference type="Google" id="ProtNLM"/>
    </source>
</evidence>
<dbReference type="EMBL" id="FNIA01000003">
    <property type="protein sequence ID" value="SDM52704.1"/>
    <property type="molecule type" value="Genomic_DNA"/>
</dbReference>
<reference evidence="2 3" key="1">
    <citation type="submission" date="2016-10" db="EMBL/GenBank/DDBJ databases">
        <authorList>
            <person name="de Groot N.N."/>
        </authorList>
    </citation>
    <scope>NUCLEOTIDE SEQUENCE [LARGE SCALE GENOMIC DNA]</scope>
    <source>
        <strain evidence="3">EB21,IBRC-M 10013,KCTC 4048</strain>
    </source>
</reference>
<dbReference type="InterPro" id="IPR025187">
    <property type="entry name" value="DUF4112"/>
</dbReference>
<dbReference type="STRING" id="996166.SAMN05192554_103201"/>
<dbReference type="OrthoDB" id="156248at2157"/>
<dbReference type="Pfam" id="PF13430">
    <property type="entry name" value="DUF4112"/>
    <property type="match status" value="1"/>
</dbReference>
<dbReference type="Proteomes" id="UP000199370">
    <property type="component" value="Unassembled WGS sequence"/>
</dbReference>
<dbReference type="PANTHER" id="PTHR35519:SF2">
    <property type="entry name" value="PH DOMAIN PROTEIN"/>
    <property type="match status" value="1"/>
</dbReference>
<evidence type="ECO:0000313" key="2">
    <source>
        <dbReference type="EMBL" id="SDM52704.1"/>
    </source>
</evidence>
<organism evidence="2 3">
    <name type="scientific">Haloarchaeobius iranensis</name>
    <dbReference type="NCBI Taxonomy" id="996166"/>
    <lineage>
        <taxon>Archaea</taxon>
        <taxon>Methanobacteriati</taxon>
        <taxon>Methanobacteriota</taxon>
        <taxon>Stenosarchaea group</taxon>
        <taxon>Halobacteria</taxon>
        <taxon>Halobacteriales</taxon>
        <taxon>Halorubellaceae</taxon>
        <taxon>Haloarchaeobius</taxon>
    </lineage>
</organism>
<dbReference type="AlphaFoldDB" id="A0A1G9TZ68"/>
<evidence type="ECO:0000256" key="1">
    <source>
        <dbReference type="SAM" id="Phobius"/>
    </source>
</evidence>
<accession>A0A1G9TZ68</accession>
<keyword evidence="1" id="KW-1133">Transmembrane helix</keyword>
<feature type="transmembrane region" description="Helical" evidence="1">
    <location>
        <begin position="41"/>
        <end position="66"/>
    </location>
</feature>
<dbReference type="PANTHER" id="PTHR35519">
    <property type="entry name" value="MEMBRANE PROTEINS"/>
    <property type="match status" value="1"/>
</dbReference>
<gene>
    <name evidence="2" type="ORF">SAMN05192554_103201</name>
</gene>
<proteinExistence type="predicted"/>
<keyword evidence="3" id="KW-1185">Reference proteome</keyword>
<dbReference type="RefSeq" id="WP_089731700.1">
    <property type="nucleotide sequence ID" value="NZ_FNIA01000003.1"/>
</dbReference>
<name>A0A1G9TZ68_9EURY</name>
<protein>
    <recommendedName>
        <fullName evidence="4">DUF4112 domain-containing protein</fullName>
    </recommendedName>
</protein>
<sequence length="114" mass="12536">MESERTHPAVRRTKRVAWLLDEAIRIPGTDRRVGLDPVLGLLPFIGDFVTALFSLYIVLEAVVAGVKKRTVVRMLVNIGLDVALGSVPVVGDIFDATWKANVKNRKLLEESLAA</sequence>
<evidence type="ECO:0000313" key="3">
    <source>
        <dbReference type="Proteomes" id="UP000199370"/>
    </source>
</evidence>
<keyword evidence="1" id="KW-0812">Transmembrane</keyword>